<gene>
    <name evidence="1" type="ORF">K7432_008535</name>
</gene>
<proteinExistence type="predicted"/>
<evidence type="ECO:0008006" key="3">
    <source>
        <dbReference type="Google" id="ProtNLM"/>
    </source>
</evidence>
<dbReference type="InterPro" id="IPR005334">
    <property type="entry name" value="Tctex-1-like"/>
</dbReference>
<name>A0ABR2WRV0_9FUNG</name>
<dbReference type="Proteomes" id="UP001479436">
    <property type="component" value="Unassembled WGS sequence"/>
</dbReference>
<dbReference type="PANTHER" id="PTHR21255:SF7">
    <property type="entry name" value="DYNEIN LIGHT CHAIN TCTEX-TYPE PROTEIN 2B"/>
    <property type="match status" value="1"/>
</dbReference>
<keyword evidence="2" id="KW-1185">Reference proteome</keyword>
<evidence type="ECO:0000313" key="1">
    <source>
        <dbReference type="EMBL" id="KAK9764177.1"/>
    </source>
</evidence>
<dbReference type="EMBL" id="JASJQH010000478">
    <property type="protein sequence ID" value="KAK9764177.1"/>
    <property type="molecule type" value="Genomic_DNA"/>
</dbReference>
<dbReference type="Gene3D" id="3.30.1140.40">
    <property type="entry name" value="Tctex-1"/>
    <property type="match status" value="1"/>
</dbReference>
<dbReference type="InterPro" id="IPR038586">
    <property type="entry name" value="Tctex-1-like_sf"/>
</dbReference>
<reference evidence="1 2" key="1">
    <citation type="submission" date="2023-04" db="EMBL/GenBank/DDBJ databases">
        <title>Genome of Basidiobolus ranarum AG-B5.</title>
        <authorList>
            <person name="Stajich J.E."/>
            <person name="Carter-House D."/>
            <person name="Gryganskyi A."/>
        </authorList>
    </citation>
    <scope>NUCLEOTIDE SEQUENCE [LARGE SCALE GENOMIC DNA]</scope>
    <source>
        <strain evidence="1 2">AG-B5</strain>
    </source>
</reference>
<dbReference type="Pfam" id="PF03645">
    <property type="entry name" value="Tctex-1"/>
    <property type="match status" value="1"/>
</dbReference>
<comment type="caution">
    <text evidence="1">The sequence shown here is derived from an EMBL/GenBank/DDBJ whole genome shotgun (WGS) entry which is preliminary data.</text>
</comment>
<dbReference type="PANTHER" id="PTHR21255">
    <property type="entry name" value="T-COMPLEX-ASSOCIATED-TESTIS-EXPRESSED 1/ DYNEIN LIGHT CHAIN"/>
    <property type="match status" value="1"/>
</dbReference>
<accession>A0ABR2WRV0</accession>
<evidence type="ECO:0000313" key="2">
    <source>
        <dbReference type="Proteomes" id="UP001479436"/>
    </source>
</evidence>
<dbReference type="CDD" id="cd21459">
    <property type="entry name" value="DLC-like_TCTEX1D2"/>
    <property type="match status" value="1"/>
</dbReference>
<organism evidence="1 2">
    <name type="scientific">Basidiobolus ranarum</name>
    <dbReference type="NCBI Taxonomy" id="34480"/>
    <lineage>
        <taxon>Eukaryota</taxon>
        <taxon>Fungi</taxon>
        <taxon>Fungi incertae sedis</taxon>
        <taxon>Zoopagomycota</taxon>
        <taxon>Entomophthoromycotina</taxon>
        <taxon>Basidiobolomycetes</taxon>
        <taxon>Basidiobolales</taxon>
        <taxon>Basidiobolaceae</taxon>
        <taxon>Basidiobolus</taxon>
    </lineage>
</organism>
<sequence length="128" mass="14494">MADANEQTSEASGSISIRPNFTQKFRPAVVSKVIHQILVERLQNQLYEPEKASQLTLNISEAIKNKLKELELSRYKYVVDVILGENRGEGARVSCRCLWDPDTDNVAQDIFTNDSLFCVAVAFGVYYY</sequence>
<protein>
    <recommendedName>
        <fullName evidence="3">Tctex1 domain-containing protein 2</fullName>
    </recommendedName>
</protein>